<dbReference type="InterPro" id="IPR013216">
    <property type="entry name" value="Methyltransf_11"/>
</dbReference>
<feature type="region of interest" description="Disordered" evidence="4">
    <location>
        <begin position="857"/>
        <end position="885"/>
    </location>
</feature>
<dbReference type="EMBL" id="FNXT01001248">
    <property type="protein sequence ID" value="SZX76123.1"/>
    <property type="molecule type" value="Genomic_DNA"/>
</dbReference>
<protein>
    <recommendedName>
        <fullName evidence="5">Methyltransferase type 11 domain-containing protein</fullName>
    </recommendedName>
</protein>
<keyword evidence="3" id="KW-0808">Transferase</keyword>
<feature type="compositionally biased region" description="Low complexity" evidence="4">
    <location>
        <begin position="468"/>
        <end position="489"/>
    </location>
</feature>
<feature type="compositionally biased region" description="Basic and acidic residues" evidence="4">
    <location>
        <begin position="374"/>
        <end position="385"/>
    </location>
</feature>
<feature type="compositionally biased region" description="Low complexity" evidence="4">
    <location>
        <begin position="619"/>
        <end position="644"/>
    </location>
</feature>
<reference evidence="6 8" key="1">
    <citation type="submission" date="2016-10" db="EMBL/GenBank/DDBJ databases">
        <authorList>
            <person name="Cai Z."/>
        </authorList>
    </citation>
    <scope>NUCLEOTIDE SEQUENCE [LARGE SCALE GENOMIC DNA]</scope>
</reference>
<dbReference type="EMBL" id="FNXT01001246">
    <property type="protein sequence ID" value="SZX75962.1"/>
    <property type="molecule type" value="Genomic_DNA"/>
</dbReference>
<feature type="region of interest" description="Disordered" evidence="4">
    <location>
        <begin position="619"/>
        <end position="653"/>
    </location>
</feature>
<dbReference type="GO" id="GO:0032259">
    <property type="term" value="P:methylation"/>
    <property type="evidence" value="ECO:0007669"/>
    <property type="project" value="UniProtKB-KW"/>
</dbReference>
<evidence type="ECO:0000256" key="4">
    <source>
        <dbReference type="SAM" id="MobiDB-lite"/>
    </source>
</evidence>
<accession>A0A383WFH9</accession>
<dbReference type="PANTHER" id="PTHR12176:SF79">
    <property type="entry name" value="METHYLTRANSFERASE TYPE 11 DOMAIN-CONTAINING PROTEIN"/>
    <property type="match status" value="1"/>
</dbReference>
<organism evidence="6 8">
    <name type="scientific">Tetradesmus obliquus</name>
    <name type="common">Green alga</name>
    <name type="synonym">Acutodesmus obliquus</name>
    <dbReference type="NCBI Taxonomy" id="3088"/>
    <lineage>
        <taxon>Eukaryota</taxon>
        <taxon>Viridiplantae</taxon>
        <taxon>Chlorophyta</taxon>
        <taxon>core chlorophytes</taxon>
        <taxon>Chlorophyceae</taxon>
        <taxon>CS clade</taxon>
        <taxon>Sphaeropleales</taxon>
        <taxon>Scenedesmaceae</taxon>
        <taxon>Tetradesmus</taxon>
    </lineage>
</organism>
<evidence type="ECO:0000313" key="7">
    <source>
        <dbReference type="EMBL" id="SZX76123.1"/>
    </source>
</evidence>
<evidence type="ECO:0000259" key="5">
    <source>
        <dbReference type="Pfam" id="PF08241"/>
    </source>
</evidence>
<name>A0A383WFH9_TETOB</name>
<dbReference type="Gene3D" id="3.40.50.150">
    <property type="entry name" value="Vaccinia Virus protein VP39"/>
    <property type="match status" value="1"/>
</dbReference>
<feature type="region of interest" description="Disordered" evidence="4">
    <location>
        <begin position="297"/>
        <end position="434"/>
    </location>
</feature>
<keyword evidence="8" id="KW-1185">Reference proteome</keyword>
<evidence type="ECO:0000313" key="8">
    <source>
        <dbReference type="Proteomes" id="UP000256970"/>
    </source>
</evidence>
<comment type="similarity">
    <text evidence="1">Belongs to the methyltransferase superfamily.</text>
</comment>
<dbReference type="CDD" id="cd02440">
    <property type="entry name" value="AdoMet_MTases"/>
    <property type="match status" value="1"/>
</dbReference>
<feature type="compositionally biased region" description="Low complexity" evidence="4">
    <location>
        <begin position="390"/>
        <end position="409"/>
    </location>
</feature>
<dbReference type="SUPFAM" id="SSF53335">
    <property type="entry name" value="S-adenosyl-L-methionine-dependent methyltransferases"/>
    <property type="match status" value="1"/>
</dbReference>
<dbReference type="GO" id="GO:0008757">
    <property type="term" value="F:S-adenosylmethionine-dependent methyltransferase activity"/>
    <property type="evidence" value="ECO:0007669"/>
    <property type="project" value="InterPro"/>
</dbReference>
<proteinExistence type="inferred from homology"/>
<feature type="domain" description="Methyltransferase type 11" evidence="5">
    <location>
        <begin position="54"/>
        <end position="155"/>
    </location>
</feature>
<evidence type="ECO:0000256" key="1">
    <source>
        <dbReference type="ARBA" id="ARBA00008361"/>
    </source>
</evidence>
<dbReference type="PANTHER" id="PTHR12176">
    <property type="entry name" value="SAM-DEPENDENT METHYLTRANSFERASE SUPERFAMILY PROTEIN"/>
    <property type="match status" value="1"/>
</dbReference>
<gene>
    <name evidence="6" type="ORF">BQ4739_LOCUS16329</name>
    <name evidence="7" type="ORF">BQ4739_LOCUS16485</name>
</gene>
<dbReference type="InterPro" id="IPR051419">
    <property type="entry name" value="Lys/N-term_MeTrsfase_sf"/>
</dbReference>
<evidence type="ECO:0000256" key="2">
    <source>
        <dbReference type="ARBA" id="ARBA00022603"/>
    </source>
</evidence>
<dbReference type="Proteomes" id="UP000256970">
    <property type="component" value="Unassembled WGS sequence"/>
</dbReference>
<keyword evidence="2" id="KW-0489">Methyltransferase</keyword>
<feature type="region of interest" description="Disordered" evidence="4">
    <location>
        <begin position="468"/>
        <end position="495"/>
    </location>
</feature>
<feature type="region of interest" description="Disordered" evidence="4">
    <location>
        <begin position="897"/>
        <end position="922"/>
    </location>
</feature>
<evidence type="ECO:0000256" key="3">
    <source>
        <dbReference type="ARBA" id="ARBA00022679"/>
    </source>
</evidence>
<feature type="region of interest" description="Disordered" evidence="4">
    <location>
        <begin position="712"/>
        <end position="737"/>
    </location>
</feature>
<dbReference type="InterPro" id="IPR029063">
    <property type="entry name" value="SAM-dependent_MTases_sf"/>
</dbReference>
<dbReference type="Pfam" id="PF08241">
    <property type="entry name" value="Methyltransf_11"/>
    <property type="match status" value="1"/>
</dbReference>
<feature type="compositionally biased region" description="Low complexity" evidence="4">
    <location>
        <begin position="326"/>
        <end position="338"/>
    </location>
</feature>
<dbReference type="AlphaFoldDB" id="A0A383WFH9"/>
<sequence length="922" mass="95060">MAAPPKLPPTVRYAEAEYWESRYQREPAVFEWFFGHTALRRIIRAYVTKKKPVLHLGCGTSNLQEGMAKSGYTVVNTDISTVVITKMKERHANYSNLSYVVSDCRDMPEFLDCQFGHVVDKGTIDALLCCKQGTENVMRMLLEAYRVLQPGGSFLLVTLGDPTRRLPLLLDPRLQWKVSLLLLPKISAACQAYVDGKPINDTVKPIDADGPYEVLDAETIVGLPAGVQYSNFFFAYVCKKQPLQLPQAQGQKAQVPNGWVAGSKELFQKLQKELGLPEDLLAKGRRKRVMVVPAGSAAASGMHGMQLQGSAGGSSSSATGGGSGAAAGAPKQQPAAGADVHELPDVPVGRHGVQDSAAPQQQQQQQQELPPHPDTPDHEQEHEALSPRYQLQEQQQQQHHVAQQHAAQQPGLARGSGTATSSMPGSPLTQLHLQRQQQQAAVAKLEAILASNVAAQMQLQQQQQQRTQGQVQVQPQQQAASPAEPHPQQMPAACSADLQDVPARPASAPNLSQLAHAAAAAAAAAAEEFAASAAAGRQASGELCGTFVLQLPEPVAVEPAVPCGSATQSIATAAEAAQAPGAFSAVQLSPAAAPAGCELQLGPVQVQVQEQALQQLPAVPAASPQQAEHQAAAPGAAAAAEAPATPGWHVLGRPSPAEAAALAATAAATAATPAAAAAAELPATPGWHVLGRPSPAEAAALAAAAAAAAAAATPGPMSPPTLLPRAAASSGRTPRLRRFSTDPTALAMAAALSPQLVLLRQAQSQHSERAADGLIMHDVAAAEAWGGSAAAALAAAASWGRTRPPRGRRLSGVSMISNLSTFSSASLSVNGEEDSETAEEFGYSLCTTGDSLIAEGAGEGRAEEEGEEGQQLECSAAGDSSSPADLAAAVSRLAVGPKAVGAGDGGSSSSSGGSVRGGCAKQ</sequence>
<evidence type="ECO:0000313" key="6">
    <source>
        <dbReference type="EMBL" id="SZX75962.1"/>
    </source>
</evidence>